<organism evidence="3">
    <name type="scientific">Homalodisca liturata</name>
    <dbReference type="NCBI Taxonomy" id="320908"/>
    <lineage>
        <taxon>Eukaryota</taxon>
        <taxon>Metazoa</taxon>
        <taxon>Ecdysozoa</taxon>
        <taxon>Arthropoda</taxon>
        <taxon>Hexapoda</taxon>
        <taxon>Insecta</taxon>
        <taxon>Pterygota</taxon>
        <taxon>Neoptera</taxon>
        <taxon>Paraneoptera</taxon>
        <taxon>Hemiptera</taxon>
        <taxon>Auchenorrhyncha</taxon>
        <taxon>Membracoidea</taxon>
        <taxon>Cicadellidae</taxon>
        <taxon>Cicadellinae</taxon>
        <taxon>Proconiini</taxon>
        <taxon>Homalodisca</taxon>
    </lineage>
</organism>
<dbReference type="EMBL" id="GECU01012561">
    <property type="protein sequence ID" value="JAS95145.1"/>
    <property type="molecule type" value="Transcribed_RNA"/>
</dbReference>
<dbReference type="AlphaFoldDB" id="A0A1B6J7I8"/>
<evidence type="ECO:0000256" key="1">
    <source>
        <dbReference type="SAM" id="MobiDB-lite"/>
    </source>
</evidence>
<feature type="region of interest" description="Disordered" evidence="1">
    <location>
        <begin position="136"/>
        <end position="161"/>
    </location>
</feature>
<dbReference type="Gene3D" id="1.20.90.10">
    <property type="entry name" value="Phospholipase A2 domain"/>
    <property type="match status" value="1"/>
</dbReference>
<proteinExistence type="predicted"/>
<feature type="compositionally biased region" description="Basic and acidic residues" evidence="1">
    <location>
        <begin position="137"/>
        <end position="148"/>
    </location>
</feature>
<gene>
    <name evidence="3" type="ORF">g.2891</name>
</gene>
<dbReference type="GO" id="GO:0005198">
    <property type="term" value="F:structural molecule activity"/>
    <property type="evidence" value="ECO:0007669"/>
    <property type="project" value="InterPro"/>
</dbReference>
<sequence length="161" mass="18316">MTNTKKDYSNLDYCDKKCQVEEEELLKNFIDFTLPGFNYLGPGSRTNNGPPTNIVDAIAQRHDEAYSQAIKAFQRSRDTKQSMQKIEQADQRFLEEMRQVQASTNAEILGKAVGLVGISLKAAVEKLLGYTLYPSFEKGKDDSEKCLEENFTEEDMNRNKT</sequence>
<accession>A0A1B6J7I8</accession>
<name>A0A1B6J7I8_9HEMI</name>
<evidence type="ECO:0000259" key="2">
    <source>
        <dbReference type="Pfam" id="PF08398"/>
    </source>
</evidence>
<dbReference type="InterPro" id="IPR013607">
    <property type="entry name" value="Phospholipase_A2-like"/>
</dbReference>
<feature type="domain" description="Phospholipase A2-like" evidence="2">
    <location>
        <begin position="32"/>
        <end position="99"/>
    </location>
</feature>
<protein>
    <recommendedName>
        <fullName evidence="2">Phospholipase A2-like domain-containing protein</fullName>
    </recommendedName>
</protein>
<dbReference type="Pfam" id="PF08398">
    <property type="entry name" value="Phospholip_A2_4"/>
    <property type="match status" value="1"/>
</dbReference>
<dbReference type="InterPro" id="IPR036444">
    <property type="entry name" value="PLipase_A2_dom_sf"/>
</dbReference>
<reference evidence="3" key="1">
    <citation type="submission" date="2015-11" db="EMBL/GenBank/DDBJ databases">
        <title>De novo transcriptome assembly of four potential Pierce s Disease insect vectors from Arizona vineyards.</title>
        <authorList>
            <person name="Tassone E.E."/>
        </authorList>
    </citation>
    <scope>NUCLEOTIDE SEQUENCE</scope>
</reference>
<evidence type="ECO:0000313" key="3">
    <source>
        <dbReference type="EMBL" id="JAS95145.1"/>
    </source>
</evidence>
<dbReference type="GO" id="GO:0004623">
    <property type="term" value="F:phospholipase A2 activity"/>
    <property type="evidence" value="ECO:0007669"/>
    <property type="project" value="InterPro"/>
</dbReference>
<dbReference type="GO" id="GO:0006644">
    <property type="term" value="P:phospholipid metabolic process"/>
    <property type="evidence" value="ECO:0007669"/>
    <property type="project" value="InterPro"/>
</dbReference>
<dbReference type="GO" id="GO:0050482">
    <property type="term" value="P:arachidonate secretion"/>
    <property type="evidence" value="ECO:0007669"/>
    <property type="project" value="InterPro"/>
</dbReference>